<dbReference type="Proteomes" id="UP000094741">
    <property type="component" value="Unassembled WGS sequence"/>
</dbReference>
<accession>A0A1E5BHF5</accession>
<gene>
    <name evidence="1" type="ORF">A1QO_19015</name>
</gene>
<dbReference type="AlphaFoldDB" id="A0A1E5BHF5"/>
<dbReference type="STRING" id="1187848.A1QO_19015"/>
<organism evidence="1 2">
    <name type="scientific">Vibrio genomosp. F10 str. ZF-129</name>
    <dbReference type="NCBI Taxonomy" id="1187848"/>
    <lineage>
        <taxon>Bacteria</taxon>
        <taxon>Pseudomonadati</taxon>
        <taxon>Pseudomonadota</taxon>
        <taxon>Gammaproteobacteria</taxon>
        <taxon>Vibrionales</taxon>
        <taxon>Vibrionaceae</taxon>
        <taxon>Vibrio</taxon>
    </lineage>
</organism>
<evidence type="ECO:0000313" key="2">
    <source>
        <dbReference type="Proteomes" id="UP000094741"/>
    </source>
</evidence>
<comment type="caution">
    <text evidence="1">The sequence shown here is derived from an EMBL/GenBank/DDBJ whole genome shotgun (WGS) entry which is preliminary data.</text>
</comment>
<proteinExistence type="predicted"/>
<reference evidence="1 2" key="1">
    <citation type="journal article" date="2012" name="Science">
        <title>Ecological populations of bacteria act as socially cohesive units of antibiotic production and resistance.</title>
        <authorList>
            <person name="Cordero O.X."/>
            <person name="Wildschutte H."/>
            <person name="Kirkup B."/>
            <person name="Proehl S."/>
            <person name="Ngo L."/>
            <person name="Hussain F."/>
            <person name="Le Roux F."/>
            <person name="Mincer T."/>
            <person name="Polz M.F."/>
        </authorList>
    </citation>
    <scope>NUCLEOTIDE SEQUENCE [LARGE SCALE GENOMIC DNA]</scope>
    <source>
        <strain evidence="1 2">ZF-129</strain>
    </source>
</reference>
<dbReference type="eggNOG" id="ENOG5031P00">
    <property type="taxonomic scope" value="Bacteria"/>
</dbReference>
<name>A0A1E5BHF5_9VIBR</name>
<dbReference type="EMBL" id="AJYQ02000043">
    <property type="protein sequence ID" value="OEE36489.1"/>
    <property type="molecule type" value="Genomic_DNA"/>
</dbReference>
<dbReference type="RefSeq" id="WP_017041378.1">
    <property type="nucleotide sequence ID" value="NZ_AJYQ02000043.1"/>
</dbReference>
<protein>
    <submittedName>
        <fullName evidence="1">Uncharacterized protein</fullName>
    </submittedName>
</protein>
<evidence type="ECO:0000313" key="1">
    <source>
        <dbReference type="EMBL" id="OEE36489.1"/>
    </source>
</evidence>
<sequence>MAKSEMQYAVWQMPHAEKDLAVLVDAAELPILERGVESVLNPDTPLNDDHLRLKLVYGVLMSNNLRGFQNFEGMDHLVDVHQDKWLVHLKPNEDEDKPLEAIYLGFEDMVVLHCGGLREGDFAFAALMGLPDSLELHSDKVWGVTSFLRLHDLDMATNLINRQIIISLVEEEVVDTELTKENWKSFVNEGLAKSLAKKVG</sequence>